<feature type="compositionally biased region" description="Low complexity" evidence="1">
    <location>
        <begin position="93"/>
        <end position="118"/>
    </location>
</feature>
<accession>A0AA38LUM2</accession>
<name>A0AA38LUM2_9TREE</name>
<feature type="region of interest" description="Disordered" evidence="1">
    <location>
        <begin position="567"/>
        <end position="608"/>
    </location>
</feature>
<sequence>MDRLDMVDRPLSPITERSSFSSRRSMPSSPTVPLRSQPIREISYESEREQDNDEGSLYSQVSSGETITARTTIGDGRHGEDGSQPAGLLAARPSSEAFSTSPSPSRTPRGSLPSTPTSQSRMEVALPGGLLPPPRGKRDSAQSYTNRVPIPTLSQPIGAPPPSRRRQSHVDSYPGGREPVNLDETDDEADFDARSVATATTAGLAGLGAGERGVSDDFGREGVEKVQVALKGIMEEQDMQMKRFRENAPTPPRSRPNSFFHDPAHPTLHNIPTFADSYPTEKSPIPPPLKSRPSSKLFKSPPASRPVSRPGSIRGDKSGKGADKAGRAVTSAAVSDVDHGWGEGRPVTEGAVPVPRRGISMQDALELSPPSTTASLQSHSPTKPSSPAPPVSTSPTRSLTRNKTAPSTKKRTSRIIPNVIFSLFSDAPSERKRESIALGDEHTHSKLRGEAAARQRSTLAKSKPKSVRAESKGRVNFSQRSRKSIPAPVSDGLHVADGEGGGGLSLLEATVRKSGTFGVRDDDSGVFHRQEEGEEALESPRMLGLGLRRWSSGGPVMEAERVVPLGQPLGTTRDDANRQRSGSLRTDITTGTARTFSPDRQRDLYSPNALDSAEDLIFDAALRRSDGLPPISERSHTGHSNTDHHYPAAISERLDRLHPLSLTPGHDASTLLRGQPDISPTESTEGQSSPLAASPGSAHSPDPDIRTPGLVHSTDPDVSAVTPPHPHPKRLRAAQMSSEAVHEAHTRIQRQQETSGEALGGRTADVARSSYLGAREVCGEGDKHDLAGGARVKVQVSEAGQEEQDRTAVKLEQARRDPPATITRRKLPTAPLSLGPHQPIAPLPRIARSPSPRPDQPNARPPQVPEWTRARPVSFYGPPQASPAGLPPLPPSLSPPLSSSGHGHGHGHGHSTADLPLLIASHLFSSHATSLMRHSAQANGMGEEFHRLAQESLDWGRLLMSMAGKHNGAGPEDPDMGRRMRVPSMSGRYDGMPGLDAEGLQDAFTRLPPRRDAYDAHLHPHASIPIPSHPLPTSPPTQLRNPATSRSLPFPSSAPIPIGPTLPVPLEQQVLDEDLSRSKQEERRRKSESLPPQWFQRVEHLGERGWDSIHEAEAVWRDSMEREEAGLLLRSASTQGQRTSAIRYGYENEVDGSRVAGREYLVLTPLSQRDGEGEMKDIVELEPTVGREENGGRGGTSERNKLTKRSSRMTGSRMTGTTDGGGTVRGGSTIRANATVRRGLPVESINGEAGVMEGSVKEGKKSRWWRRG</sequence>
<evidence type="ECO:0000256" key="1">
    <source>
        <dbReference type="SAM" id="MobiDB-lite"/>
    </source>
</evidence>
<reference evidence="2" key="1">
    <citation type="journal article" date="2022" name="G3 (Bethesda)">
        <title>High quality genome of the basidiomycete yeast Dioszegia hungarica PDD-24b-2 isolated from cloud water.</title>
        <authorList>
            <person name="Jarrige D."/>
            <person name="Haridas S."/>
            <person name="Bleykasten-Grosshans C."/>
            <person name="Joly M."/>
            <person name="Nadalig T."/>
            <person name="Sancelme M."/>
            <person name="Vuilleumier S."/>
            <person name="Grigoriev I.V."/>
            <person name="Amato P."/>
            <person name="Bringel F."/>
        </authorList>
    </citation>
    <scope>NUCLEOTIDE SEQUENCE</scope>
    <source>
        <strain evidence="2">PDD-24b-2</strain>
    </source>
</reference>
<feature type="region of interest" description="Disordered" evidence="1">
    <location>
        <begin position="659"/>
        <end position="730"/>
    </location>
</feature>
<feature type="compositionally biased region" description="Pro residues" evidence="1">
    <location>
        <begin position="851"/>
        <end position="864"/>
    </location>
</feature>
<feature type="compositionally biased region" description="Low complexity" evidence="1">
    <location>
        <begin position="291"/>
        <end position="302"/>
    </location>
</feature>
<feature type="region of interest" description="Disordered" evidence="1">
    <location>
        <begin position="1186"/>
        <end position="1235"/>
    </location>
</feature>
<feature type="compositionally biased region" description="Polar residues" evidence="1">
    <location>
        <begin position="57"/>
        <end position="71"/>
    </location>
</feature>
<feature type="region of interest" description="Disordered" evidence="1">
    <location>
        <begin position="1"/>
        <end position="185"/>
    </location>
</feature>
<keyword evidence="3" id="KW-1185">Reference proteome</keyword>
<feature type="region of interest" description="Disordered" evidence="1">
    <location>
        <begin position="797"/>
        <end position="913"/>
    </location>
</feature>
<comment type="caution">
    <text evidence="2">The sequence shown here is derived from an EMBL/GenBank/DDBJ whole genome shotgun (WGS) entry which is preliminary data.</text>
</comment>
<feature type="compositionally biased region" description="Polar residues" evidence="1">
    <location>
        <begin position="1038"/>
        <end position="1047"/>
    </location>
</feature>
<feature type="compositionally biased region" description="Basic and acidic residues" evidence="1">
    <location>
        <begin position="437"/>
        <end position="453"/>
    </location>
</feature>
<feature type="compositionally biased region" description="Basic and acidic residues" evidence="1">
    <location>
        <begin position="314"/>
        <end position="326"/>
    </location>
</feature>
<feature type="compositionally biased region" description="Low complexity" evidence="1">
    <location>
        <begin position="17"/>
        <end position="29"/>
    </location>
</feature>
<feature type="compositionally biased region" description="Polar residues" evidence="1">
    <location>
        <begin position="678"/>
        <end position="691"/>
    </location>
</feature>
<feature type="region of interest" description="Disordered" evidence="1">
    <location>
        <begin position="437"/>
        <end position="494"/>
    </location>
</feature>
<gene>
    <name evidence="2" type="ORF">MKK02DRAFT_44640</name>
</gene>
<protein>
    <submittedName>
        <fullName evidence="2">Uncharacterized protein</fullName>
    </submittedName>
</protein>
<organism evidence="2 3">
    <name type="scientific">Dioszegia hungarica</name>
    <dbReference type="NCBI Taxonomy" id="4972"/>
    <lineage>
        <taxon>Eukaryota</taxon>
        <taxon>Fungi</taxon>
        <taxon>Dikarya</taxon>
        <taxon>Basidiomycota</taxon>
        <taxon>Agaricomycotina</taxon>
        <taxon>Tremellomycetes</taxon>
        <taxon>Tremellales</taxon>
        <taxon>Bulleribasidiaceae</taxon>
        <taxon>Dioszegia</taxon>
    </lineage>
</organism>
<dbReference type="EMBL" id="JAKWFO010000005">
    <property type="protein sequence ID" value="KAI9635940.1"/>
    <property type="molecule type" value="Genomic_DNA"/>
</dbReference>
<feature type="region of interest" description="Disordered" evidence="1">
    <location>
        <begin position="1247"/>
        <end position="1268"/>
    </location>
</feature>
<feature type="compositionally biased region" description="Basic and acidic residues" evidence="1">
    <location>
        <begin position="803"/>
        <end position="818"/>
    </location>
</feature>
<evidence type="ECO:0000313" key="2">
    <source>
        <dbReference type="EMBL" id="KAI9635940.1"/>
    </source>
</evidence>
<feature type="compositionally biased region" description="Pro residues" evidence="1">
    <location>
        <begin position="1052"/>
        <end position="1063"/>
    </location>
</feature>
<feature type="compositionally biased region" description="Pro residues" evidence="1">
    <location>
        <begin position="885"/>
        <end position="894"/>
    </location>
</feature>
<dbReference type="RefSeq" id="XP_052945717.1">
    <property type="nucleotide sequence ID" value="XM_053093021.1"/>
</dbReference>
<feature type="region of interest" description="Disordered" evidence="1">
    <location>
        <begin position="1020"/>
        <end position="1069"/>
    </location>
</feature>
<feature type="compositionally biased region" description="Low complexity" evidence="1">
    <location>
        <begin position="1208"/>
        <end position="1217"/>
    </location>
</feature>
<feature type="compositionally biased region" description="Basic and acidic residues" evidence="1">
    <location>
        <begin position="1186"/>
        <end position="1201"/>
    </location>
</feature>
<dbReference type="Proteomes" id="UP001164286">
    <property type="component" value="Unassembled WGS sequence"/>
</dbReference>
<dbReference type="GeneID" id="77732226"/>
<evidence type="ECO:0000313" key="3">
    <source>
        <dbReference type="Proteomes" id="UP001164286"/>
    </source>
</evidence>
<dbReference type="AlphaFoldDB" id="A0AA38LUM2"/>
<feature type="compositionally biased region" description="Polar residues" evidence="1">
    <location>
        <begin position="579"/>
        <end position="595"/>
    </location>
</feature>
<proteinExistence type="predicted"/>
<feature type="region of interest" description="Disordered" evidence="1">
    <location>
        <begin position="246"/>
        <end position="413"/>
    </location>
</feature>